<accession>A0A8J2WTE6</accession>
<evidence type="ECO:0000313" key="2">
    <source>
        <dbReference type="Proteomes" id="UP000789595"/>
    </source>
</evidence>
<organism evidence="1 2">
    <name type="scientific">Pelagomonas calceolata</name>
    <dbReference type="NCBI Taxonomy" id="35677"/>
    <lineage>
        <taxon>Eukaryota</taxon>
        <taxon>Sar</taxon>
        <taxon>Stramenopiles</taxon>
        <taxon>Ochrophyta</taxon>
        <taxon>Pelagophyceae</taxon>
        <taxon>Pelagomonadales</taxon>
        <taxon>Pelagomonadaceae</taxon>
        <taxon>Pelagomonas</taxon>
    </lineage>
</organism>
<gene>
    <name evidence="1" type="ORF">PECAL_2P05770</name>
</gene>
<keyword evidence="2" id="KW-1185">Reference proteome</keyword>
<evidence type="ECO:0008006" key="3">
    <source>
        <dbReference type="Google" id="ProtNLM"/>
    </source>
</evidence>
<dbReference type="Proteomes" id="UP000789595">
    <property type="component" value="Unassembled WGS sequence"/>
</dbReference>
<dbReference type="InterPro" id="IPR010865">
    <property type="entry name" value="DUF1499"/>
</dbReference>
<dbReference type="Pfam" id="PF07386">
    <property type="entry name" value="DUF1499"/>
    <property type="match status" value="1"/>
</dbReference>
<sequence>MQTKALVVLSLSTAGALQLSRRDLAQAIGIGAASTLAPVANAADIKACQKGANNCWSTASTDKTSLKPWTFPNKKTAAKELRAALEAYPQAGQNKADEGGWSFAVDELDKSGYARLEYKSGLGNMAKYFNGGKPFVDDLEVLVGADSVSVRSSSRVGDSDLGVNAKRLAYLAKDLKAKGWDVVTPPVK</sequence>
<dbReference type="OrthoDB" id="41501at2759"/>
<reference evidence="1" key="1">
    <citation type="submission" date="2021-11" db="EMBL/GenBank/DDBJ databases">
        <authorList>
            <consortium name="Genoscope - CEA"/>
            <person name="William W."/>
        </authorList>
    </citation>
    <scope>NUCLEOTIDE SEQUENCE</scope>
</reference>
<proteinExistence type="predicted"/>
<comment type="caution">
    <text evidence="1">The sequence shown here is derived from an EMBL/GenBank/DDBJ whole genome shotgun (WGS) entry which is preliminary data.</text>
</comment>
<name>A0A8J2WTE6_9STRA</name>
<protein>
    <recommendedName>
        <fullName evidence="3">DUF1499 domain-containing protein</fullName>
    </recommendedName>
</protein>
<dbReference type="PANTHER" id="PTHR34801:SF6">
    <property type="entry name" value="SLL1620 PROTEIN"/>
    <property type="match status" value="1"/>
</dbReference>
<evidence type="ECO:0000313" key="1">
    <source>
        <dbReference type="EMBL" id="CAH0367552.1"/>
    </source>
</evidence>
<dbReference type="EMBL" id="CAKKNE010000002">
    <property type="protein sequence ID" value="CAH0367552.1"/>
    <property type="molecule type" value="Genomic_DNA"/>
</dbReference>
<dbReference type="AlphaFoldDB" id="A0A8J2WTE6"/>
<dbReference type="PANTHER" id="PTHR34801">
    <property type="entry name" value="EXPRESSED PROTEIN"/>
    <property type="match status" value="1"/>
</dbReference>